<evidence type="ECO:0000256" key="1">
    <source>
        <dbReference type="SAM" id="Phobius"/>
    </source>
</evidence>
<sequence length="87" mass="10703">MNLINLHQGSMHWDGWYTFPIIMGFVMILFFFLFLSRRSFGGSWRRFDDYHYRRRTSETALEILKKRYAKGEIDKDEYEQIQNELLK</sequence>
<keyword evidence="1" id="KW-0472">Membrane</keyword>
<comment type="caution">
    <text evidence="3">The sequence shown here is derived from an EMBL/GenBank/DDBJ whole genome shotgun (WGS) entry which is preliminary data.</text>
</comment>
<evidence type="ECO:0000313" key="4">
    <source>
        <dbReference type="Proteomes" id="UP001597344"/>
    </source>
</evidence>
<dbReference type="EMBL" id="JBHUHY010000013">
    <property type="protein sequence ID" value="MFD2187537.1"/>
    <property type="molecule type" value="Genomic_DNA"/>
</dbReference>
<name>A0ABW5AZN4_9FLAO</name>
<keyword evidence="4" id="KW-1185">Reference proteome</keyword>
<keyword evidence="1" id="KW-1133">Transmembrane helix</keyword>
<dbReference type="RefSeq" id="WP_378320539.1">
    <property type="nucleotide sequence ID" value="NZ_JBHUHY010000013.1"/>
</dbReference>
<dbReference type="Pfam" id="PF09851">
    <property type="entry name" value="SHOCT"/>
    <property type="match status" value="1"/>
</dbReference>
<keyword evidence="1" id="KW-0812">Transmembrane</keyword>
<dbReference type="Proteomes" id="UP001597344">
    <property type="component" value="Unassembled WGS sequence"/>
</dbReference>
<gene>
    <name evidence="3" type="ORF">ACFSJT_12120</name>
</gene>
<evidence type="ECO:0000259" key="2">
    <source>
        <dbReference type="Pfam" id="PF09851"/>
    </source>
</evidence>
<proteinExistence type="predicted"/>
<dbReference type="InterPro" id="IPR018649">
    <property type="entry name" value="SHOCT"/>
</dbReference>
<protein>
    <submittedName>
        <fullName evidence="3">SHOCT domain-containing protein</fullName>
    </submittedName>
</protein>
<feature type="transmembrane region" description="Helical" evidence="1">
    <location>
        <begin position="16"/>
        <end position="36"/>
    </location>
</feature>
<evidence type="ECO:0000313" key="3">
    <source>
        <dbReference type="EMBL" id="MFD2187537.1"/>
    </source>
</evidence>
<reference evidence="4" key="1">
    <citation type="journal article" date="2019" name="Int. J. Syst. Evol. Microbiol.">
        <title>The Global Catalogue of Microorganisms (GCM) 10K type strain sequencing project: providing services to taxonomists for standard genome sequencing and annotation.</title>
        <authorList>
            <consortium name="The Broad Institute Genomics Platform"/>
            <consortium name="The Broad Institute Genome Sequencing Center for Infectious Disease"/>
            <person name="Wu L."/>
            <person name="Ma J."/>
        </authorList>
    </citation>
    <scope>NUCLEOTIDE SEQUENCE [LARGE SCALE GENOMIC DNA]</scope>
    <source>
        <strain evidence="4">DT92</strain>
    </source>
</reference>
<accession>A0ABW5AZN4</accession>
<feature type="domain" description="SHOCT" evidence="2">
    <location>
        <begin position="59"/>
        <end position="86"/>
    </location>
</feature>
<organism evidence="3 4">
    <name type="scientific">Aquimarina celericrescens</name>
    <dbReference type="NCBI Taxonomy" id="1964542"/>
    <lineage>
        <taxon>Bacteria</taxon>
        <taxon>Pseudomonadati</taxon>
        <taxon>Bacteroidota</taxon>
        <taxon>Flavobacteriia</taxon>
        <taxon>Flavobacteriales</taxon>
        <taxon>Flavobacteriaceae</taxon>
        <taxon>Aquimarina</taxon>
    </lineage>
</organism>